<accession>A0ACA9L103</accession>
<keyword evidence="2" id="KW-1185">Reference proteome</keyword>
<evidence type="ECO:0000313" key="1">
    <source>
        <dbReference type="EMBL" id="CAG8504974.1"/>
    </source>
</evidence>
<gene>
    <name evidence="1" type="ORF">ACOLOM_LOCUS2963</name>
</gene>
<reference evidence="1" key="1">
    <citation type="submission" date="2021-06" db="EMBL/GenBank/DDBJ databases">
        <authorList>
            <person name="Kallberg Y."/>
            <person name="Tangrot J."/>
            <person name="Rosling A."/>
        </authorList>
    </citation>
    <scope>NUCLEOTIDE SEQUENCE</scope>
    <source>
        <strain evidence="1">CL356</strain>
    </source>
</reference>
<evidence type="ECO:0000313" key="2">
    <source>
        <dbReference type="Proteomes" id="UP000789525"/>
    </source>
</evidence>
<dbReference type="Proteomes" id="UP000789525">
    <property type="component" value="Unassembled WGS sequence"/>
</dbReference>
<sequence>MSRYIDNDDNEFPNISKLLHPFLRLMFQPLVDPSDQKESLISNPFSFLFPQKKNVKKDYVSFAG</sequence>
<name>A0ACA9L103_9GLOM</name>
<dbReference type="EMBL" id="CAJVPT010004178">
    <property type="protein sequence ID" value="CAG8504974.1"/>
    <property type="molecule type" value="Genomic_DNA"/>
</dbReference>
<feature type="non-terminal residue" evidence="1">
    <location>
        <position position="64"/>
    </location>
</feature>
<organism evidence="1 2">
    <name type="scientific">Acaulospora colombiana</name>
    <dbReference type="NCBI Taxonomy" id="27376"/>
    <lineage>
        <taxon>Eukaryota</taxon>
        <taxon>Fungi</taxon>
        <taxon>Fungi incertae sedis</taxon>
        <taxon>Mucoromycota</taxon>
        <taxon>Glomeromycotina</taxon>
        <taxon>Glomeromycetes</taxon>
        <taxon>Diversisporales</taxon>
        <taxon>Acaulosporaceae</taxon>
        <taxon>Acaulospora</taxon>
    </lineage>
</organism>
<comment type="caution">
    <text evidence="1">The sequence shown here is derived from an EMBL/GenBank/DDBJ whole genome shotgun (WGS) entry which is preliminary data.</text>
</comment>
<proteinExistence type="predicted"/>
<protein>
    <submittedName>
        <fullName evidence="1">4796_t:CDS:1</fullName>
    </submittedName>
</protein>